<keyword evidence="1" id="KW-0812">Transmembrane</keyword>
<sequence>MTEFQIIVLVIAVGVLLLFCAIPVAIAWGRKHPDLRTIAKLSPLALLSFALWIALIVWAATDKRNDSVVSRYIEKVRERNLGPWIVGGLVLFGVATGAFSLMYQ</sequence>
<reference evidence="2 3" key="1">
    <citation type="submission" date="2015-04" db="EMBL/GenBank/DDBJ databases">
        <title>The draft genome sequence of Erythrobacter marinus HWDM-33.</title>
        <authorList>
            <person name="Zhuang L."/>
            <person name="Liu Y."/>
            <person name="Shao Z."/>
        </authorList>
    </citation>
    <scope>NUCLEOTIDE SEQUENCE [LARGE SCALE GENOMIC DNA]</scope>
    <source>
        <strain evidence="2 3">HWDM-33</strain>
    </source>
</reference>
<keyword evidence="3" id="KW-1185">Reference proteome</keyword>
<accession>A0A0H0XLF6</accession>
<organism evidence="2 3">
    <name type="scientific">Aurantiacibacter marinus</name>
    <dbReference type="NCBI Taxonomy" id="874156"/>
    <lineage>
        <taxon>Bacteria</taxon>
        <taxon>Pseudomonadati</taxon>
        <taxon>Pseudomonadota</taxon>
        <taxon>Alphaproteobacteria</taxon>
        <taxon>Sphingomonadales</taxon>
        <taxon>Erythrobacteraceae</taxon>
        <taxon>Aurantiacibacter</taxon>
    </lineage>
</organism>
<dbReference type="EMBL" id="LBHU01000003">
    <property type="protein sequence ID" value="KLI63199.1"/>
    <property type="molecule type" value="Genomic_DNA"/>
</dbReference>
<dbReference type="OrthoDB" id="7411202at2"/>
<gene>
    <name evidence="2" type="ORF">AAV99_11005</name>
</gene>
<keyword evidence="1" id="KW-1133">Transmembrane helix</keyword>
<dbReference type="Proteomes" id="UP000053455">
    <property type="component" value="Unassembled WGS sequence"/>
</dbReference>
<keyword evidence="1" id="KW-0472">Membrane</keyword>
<feature type="transmembrane region" description="Helical" evidence="1">
    <location>
        <begin position="41"/>
        <end position="61"/>
    </location>
</feature>
<dbReference type="RefSeq" id="WP_047094093.1">
    <property type="nucleotide sequence ID" value="NZ_LBHU01000003.1"/>
</dbReference>
<feature type="transmembrane region" description="Helical" evidence="1">
    <location>
        <begin position="81"/>
        <end position="103"/>
    </location>
</feature>
<dbReference type="PATRIC" id="fig|874156.12.peg.2258"/>
<evidence type="ECO:0000313" key="2">
    <source>
        <dbReference type="EMBL" id="KLI63199.1"/>
    </source>
</evidence>
<protein>
    <submittedName>
        <fullName evidence="2">Uncharacterized protein</fullName>
    </submittedName>
</protein>
<evidence type="ECO:0000313" key="3">
    <source>
        <dbReference type="Proteomes" id="UP000053455"/>
    </source>
</evidence>
<name>A0A0H0XLF6_9SPHN</name>
<proteinExistence type="predicted"/>
<feature type="transmembrane region" description="Helical" evidence="1">
    <location>
        <begin position="6"/>
        <end position="29"/>
    </location>
</feature>
<evidence type="ECO:0000256" key="1">
    <source>
        <dbReference type="SAM" id="Phobius"/>
    </source>
</evidence>
<dbReference type="STRING" id="874156.GCA_001021555_02234"/>
<comment type="caution">
    <text evidence="2">The sequence shown here is derived from an EMBL/GenBank/DDBJ whole genome shotgun (WGS) entry which is preliminary data.</text>
</comment>
<dbReference type="AlphaFoldDB" id="A0A0H0XLF6"/>